<keyword evidence="4 7" id="KW-1133">Transmembrane helix</keyword>
<evidence type="ECO:0000256" key="7">
    <source>
        <dbReference type="RuleBase" id="RU368066"/>
    </source>
</evidence>
<accession>A0ABQ8EWI1</accession>
<dbReference type="PANTHER" id="PTHR12385">
    <property type="entry name" value="CHOLINE TRANSPORTER-LIKE (SLC FAMILY 44)"/>
    <property type="match status" value="1"/>
</dbReference>
<comment type="similarity">
    <text evidence="2 7">Belongs to the CTL (choline transporter-like) family.</text>
</comment>
<protein>
    <recommendedName>
        <fullName evidence="7">Protein PNS1</fullName>
    </recommendedName>
</protein>
<evidence type="ECO:0000256" key="5">
    <source>
        <dbReference type="ARBA" id="ARBA00023136"/>
    </source>
</evidence>
<keyword evidence="6" id="KW-0325">Glycoprotein</keyword>
<feature type="transmembrane region" description="Helical" evidence="7">
    <location>
        <begin position="313"/>
        <end position="336"/>
    </location>
</feature>
<proteinExistence type="inferred from homology"/>
<reference evidence="9 10" key="1">
    <citation type="submission" date="2021-02" db="EMBL/GenBank/DDBJ databases">
        <title>Variation within the Batrachochytrium salamandrivorans European outbreak.</title>
        <authorList>
            <person name="Kelly M."/>
            <person name="Pasmans F."/>
            <person name="Shea T.P."/>
            <person name="Munoz J.F."/>
            <person name="Carranza S."/>
            <person name="Cuomo C.A."/>
            <person name="Martel A."/>
        </authorList>
    </citation>
    <scope>NUCLEOTIDE SEQUENCE [LARGE SCALE GENOMIC DNA]</scope>
    <source>
        <strain evidence="9 10">AMFP18/2</strain>
    </source>
</reference>
<feature type="transmembrane region" description="Helical" evidence="7">
    <location>
        <begin position="109"/>
        <end position="129"/>
    </location>
</feature>
<evidence type="ECO:0000256" key="4">
    <source>
        <dbReference type="ARBA" id="ARBA00022989"/>
    </source>
</evidence>
<evidence type="ECO:0000256" key="6">
    <source>
        <dbReference type="ARBA" id="ARBA00023180"/>
    </source>
</evidence>
<organism evidence="9 10">
    <name type="scientific">Batrachochytrium salamandrivorans</name>
    <dbReference type="NCBI Taxonomy" id="1357716"/>
    <lineage>
        <taxon>Eukaryota</taxon>
        <taxon>Fungi</taxon>
        <taxon>Fungi incertae sedis</taxon>
        <taxon>Chytridiomycota</taxon>
        <taxon>Chytridiomycota incertae sedis</taxon>
        <taxon>Chytridiomycetes</taxon>
        <taxon>Rhizophydiales</taxon>
        <taxon>Rhizophydiales incertae sedis</taxon>
        <taxon>Batrachochytrium</taxon>
    </lineage>
</organism>
<keyword evidence="5 7" id="KW-0472">Membrane</keyword>
<dbReference type="PANTHER" id="PTHR12385:SF14">
    <property type="entry name" value="CHOLINE TRANSPORTER-LIKE 2"/>
    <property type="match status" value="1"/>
</dbReference>
<gene>
    <name evidence="9" type="ORF">BASA50_011332</name>
</gene>
<evidence type="ECO:0000313" key="9">
    <source>
        <dbReference type="EMBL" id="KAH6587728.1"/>
    </source>
</evidence>
<dbReference type="EMBL" id="JAFCIX010000555">
    <property type="protein sequence ID" value="KAH6587728.1"/>
    <property type="molecule type" value="Genomic_DNA"/>
</dbReference>
<comment type="function">
    <text evidence="7">Probably involved in transport through the plasma membrane.</text>
</comment>
<feature type="transmembrane region" description="Helical" evidence="7">
    <location>
        <begin position="404"/>
        <end position="437"/>
    </location>
</feature>
<keyword evidence="10" id="KW-1185">Reference proteome</keyword>
<comment type="caution">
    <text evidence="9">The sequence shown here is derived from an EMBL/GenBank/DDBJ whole genome shotgun (WGS) entry which is preliminary data.</text>
</comment>
<evidence type="ECO:0000313" key="10">
    <source>
        <dbReference type="Proteomes" id="UP001648503"/>
    </source>
</evidence>
<keyword evidence="3 7" id="KW-0812">Transmembrane</keyword>
<evidence type="ECO:0000256" key="2">
    <source>
        <dbReference type="ARBA" id="ARBA00007168"/>
    </source>
</evidence>
<evidence type="ECO:0000256" key="3">
    <source>
        <dbReference type="ARBA" id="ARBA00022692"/>
    </source>
</evidence>
<sequence length="673" mass="73056">MPRPSVSIPPQRDGPHYSHTNQFLSPIQPAQDYRSSTVKQEHYGDISSTRSSIVNGYHLQIPQSSFSSPTYESPVSATALIPRKPSVSPSTRNAIHVPVKRRKICNDSLWLLLFLAGTGGMAAISHLAFTRGYYPRLLYSRDSEGNLCGVSANVPDSSRDLSNQPYLAFYDLDLPNAYRRCVSQCPTDTQSLNSLICQYDTDPAPTASNQVKLALIASGNCTMTSASTEALNRCVPNVLLSSSVVTGASITNTTALTIWASTLVTDLNRETFVAMLFQQLGLNWWIILVSLSITIGLSYAWTFLLVAMSRTIVWATLLLTLSLTWGASGFFLYMFMCLKYNNISPLSATISAVGGYYTTSTLLVVTCVCFIISTSISIATIVLRKTISLAIRIIVETSKSFRKLHILSVTPLVKLSVVIFLGLYTAIIVAIISTIGAVETSVPLSYTIVNMTYVVPSGKTFVPSNFVAGLDAISVSGVISEYYFSSEKENPQLINKSVLTAIFRVFKSHMGSASLGSISIPFIALVNIIIGLFRQHSQKTALYGHPFCECAVLGIGISERHKIRLKVVSGVSGFVIFFGKVLITLAAGFSGMALVCTVTQKGTPTSTLAPILAFIFIFVFLTTSVIIEPFGTAIETVFICLCLDIDMHSGADSVLEEKNLAFKRFDLVNGSTV</sequence>
<feature type="region of interest" description="Disordered" evidence="8">
    <location>
        <begin position="1"/>
        <end position="23"/>
    </location>
</feature>
<comment type="subcellular location">
    <subcellularLocation>
        <location evidence="7">Cell membrane</location>
        <topology evidence="7">Multi-pass membrane protein</topology>
    </subcellularLocation>
    <subcellularLocation>
        <location evidence="1">Membrane</location>
        <topology evidence="1">Multi-pass membrane protein</topology>
    </subcellularLocation>
</comment>
<dbReference type="Proteomes" id="UP001648503">
    <property type="component" value="Unassembled WGS sequence"/>
</dbReference>
<feature type="transmembrane region" description="Helical" evidence="7">
    <location>
        <begin position="607"/>
        <end position="627"/>
    </location>
</feature>
<feature type="transmembrane region" description="Helical" evidence="7">
    <location>
        <begin position="513"/>
        <end position="533"/>
    </location>
</feature>
<feature type="transmembrane region" description="Helical" evidence="7">
    <location>
        <begin position="567"/>
        <end position="595"/>
    </location>
</feature>
<feature type="transmembrane region" description="Helical" evidence="7">
    <location>
        <begin position="356"/>
        <end position="383"/>
    </location>
</feature>
<evidence type="ECO:0000256" key="8">
    <source>
        <dbReference type="SAM" id="MobiDB-lite"/>
    </source>
</evidence>
<feature type="transmembrane region" description="Helical" evidence="7">
    <location>
        <begin position="284"/>
        <end position="306"/>
    </location>
</feature>
<evidence type="ECO:0000256" key="1">
    <source>
        <dbReference type="ARBA" id="ARBA00004141"/>
    </source>
</evidence>
<name>A0ABQ8EWI1_9FUNG</name>
<dbReference type="InterPro" id="IPR007603">
    <property type="entry name" value="Choline_transptr-like"/>
</dbReference>
<dbReference type="Pfam" id="PF04515">
    <property type="entry name" value="Choline_transpo"/>
    <property type="match status" value="2"/>
</dbReference>